<proteinExistence type="predicted"/>
<sequence length="36" mass="4284">MLSSLKRRSQGRWLAKCLSKLMICRTTMCFKKTLTY</sequence>
<accession>A0A2P2PND5</accession>
<dbReference type="AlphaFoldDB" id="A0A2P2PND5"/>
<evidence type="ECO:0000313" key="1">
    <source>
        <dbReference type="EMBL" id="MBX56218.1"/>
    </source>
</evidence>
<organism evidence="1">
    <name type="scientific">Rhizophora mucronata</name>
    <name type="common">Asiatic mangrove</name>
    <dbReference type="NCBI Taxonomy" id="61149"/>
    <lineage>
        <taxon>Eukaryota</taxon>
        <taxon>Viridiplantae</taxon>
        <taxon>Streptophyta</taxon>
        <taxon>Embryophyta</taxon>
        <taxon>Tracheophyta</taxon>
        <taxon>Spermatophyta</taxon>
        <taxon>Magnoliopsida</taxon>
        <taxon>eudicotyledons</taxon>
        <taxon>Gunneridae</taxon>
        <taxon>Pentapetalae</taxon>
        <taxon>rosids</taxon>
        <taxon>fabids</taxon>
        <taxon>Malpighiales</taxon>
        <taxon>Rhizophoraceae</taxon>
        <taxon>Rhizophora</taxon>
    </lineage>
</organism>
<protein>
    <submittedName>
        <fullName evidence="1">RdRP</fullName>
    </submittedName>
</protein>
<dbReference type="EMBL" id="GGEC01075734">
    <property type="protein sequence ID" value="MBX56218.1"/>
    <property type="molecule type" value="Transcribed_RNA"/>
</dbReference>
<reference evidence="1" key="1">
    <citation type="submission" date="2018-02" db="EMBL/GenBank/DDBJ databases">
        <title>Rhizophora mucronata_Transcriptome.</title>
        <authorList>
            <person name="Meera S.P."/>
            <person name="Sreeshan A."/>
            <person name="Augustine A."/>
        </authorList>
    </citation>
    <scope>NUCLEOTIDE SEQUENCE</scope>
    <source>
        <tissue evidence="1">Leaf</tissue>
    </source>
</reference>
<name>A0A2P2PND5_RHIMU</name>